<keyword evidence="2" id="KW-1185">Reference proteome</keyword>
<dbReference type="InterPro" id="IPR045851">
    <property type="entry name" value="AMP-bd_C_sf"/>
</dbReference>
<name>A0A1G7DGH2_9RHOB</name>
<organism evidence="1 2">
    <name type="scientific">Ruegeria marina</name>
    <dbReference type="NCBI Taxonomy" id="639004"/>
    <lineage>
        <taxon>Bacteria</taxon>
        <taxon>Pseudomonadati</taxon>
        <taxon>Pseudomonadota</taxon>
        <taxon>Alphaproteobacteria</taxon>
        <taxon>Rhodobacterales</taxon>
        <taxon>Roseobacteraceae</taxon>
        <taxon>Ruegeria</taxon>
    </lineage>
</organism>
<dbReference type="EMBL" id="FMZV01000021">
    <property type="protein sequence ID" value="SDE50130.1"/>
    <property type="molecule type" value="Genomic_DNA"/>
</dbReference>
<dbReference type="Gene3D" id="3.30.300.30">
    <property type="match status" value="1"/>
</dbReference>
<keyword evidence="1" id="KW-0436">Ligase</keyword>
<evidence type="ECO:0000313" key="1">
    <source>
        <dbReference type="EMBL" id="SDE50130.1"/>
    </source>
</evidence>
<sequence>MKTFLQGRGVTKKYWPSRLELRDSLPMTTSGKIQKFALREELRREAGLP</sequence>
<dbReference type="GO" id="GO:0016874">
    <property type="term" value="F:ligase activity"/>
    <property type="evidence" value="ECO:0007669"/>
    <property type="project" value="UniProtKB-KW"/>
</dbReference>
<dbReference type="Proteomes" id="UP000199628">
    <property type="component" value="Unassembled WGS sequence"/>
</dbReference>
<dbReference type="AlphaFoldDB" id="A0A1G7DGH2"/>
<gene>
    <name evidence="1" type="ORF">SAMN04488239_12116</name>
</gene>
<proteinExistence type="predicted"/>
<dbReference type="SUPFAM" id="SSF56801">
    <property type="entry name" value="Acetyl-CoA synthetase-like"/>
    <property type="match status" value="1"/>
</dbReference>
<dbReference type="STRING" id="639004.SAMN04488239_12116"/>
<evidence type="ECO:0000313" key="2">
    <source>
        <dbReference type="Proteomes" id="UP000199628"/>
    </source>
</evidence>
<accession>A0A1G7DGH2</accession>
<protein>
    <submittedName>
        <fullName evidence="1">Cyclohexanecarboxylate-CoA ligase</fullName>
    </submittedName>
</protein>
<reference evidence="2" key="1">
    <citation type="submission" date="2016-10" db="EMBL/GenBank/DDBJ databases">
        <authorList>
            <person name="Varghese N."/>
            <person name="Submissions S."/>
        </authorList>
    </citation>
    <scope>NUCLEOTIDE SEQUENCE [LARGE SCALE GENOMIC DNA]</scope>
    <source>
        <strain evidence="2">CGMCC 1.9108</strain>
    </source>
</reference>